<proteinExistence type="predicted"/>
<reference evidence="2" key="1">
    <citation type="journal article" date="2019" name="Gigascience">
        <title>De novo genome assembly of the endangered Acer yangbiense, a plant species with extremely small populations endemic to Yunnan Province, China.</title>
        <authorList>
            <person name="Yang J."/>
            <person name="Wariss H.M."/>
            <person name="Tao L."/>
            <person name="Zhang R."/>
            <person name="Yun Q."/>
            <person name="Hollingsworth P."/>
            <person name="Dao Z."/>
            <person name="Luo G."/>
            <person name="Guo H."/>
            <person name="Ma Y."/>
            <person name="Sun W."/>
        </authorList>
    </citation>
    <scope>NUCLEOTIDE SEQUENCE [LARGE SCALE GENOMIC DNA]</scope>
    <source>
        <strain evidence="2">cv. Malutang</strain>
    </source>
</reference>
<name>A0A5C7I7R7_9ROSI</name>
<evidence type="ECO:0000313" key="1">
    <source>
        <dbReference type="EMBL" id="TXG64476.1"/>
    </source>
</evidence>
<dbReference type="Proteomes" id="UP000323000">
    <property type="component" value="Chromosome 4"/>
</dbReference>
<evidence type="ECO:0000313" key="2">
    <source>
        <dbReference type="Proteomes" id="UP000323000"/>
    </source>
</evidence>
<dbReference type="PANTHER" id="PTHR33600:SF3">
    <property type="entry name" value="PLASTID DIVISION PROTEIN PDV2"/>
    <property type="match status" value="1"/>
</dbReference>
<dbReference type="EMBL" id="VAHF01000004">
    <property type="protein sequence ID" value="TXG64476.1"/>
    <property type="molecule type" value="Genomic_DNA"/>
</dbReference>
<protein>
    <submittedName>
        <fullName evidence="1">Uncharacterized protein</fullName>
    </submittedName>
</protein>
<comment type="caution">
    <text evidence="1">The sequence shown here is derived from an EMBL/GenBank/DDBJ whole genome shotgun (WGS) entry which is preliminary data.</text>
</comment>
<keyword evidence="2" id="KW-1185">Reference proteome</keyword>
<organism evidence="1 2">
    <name type="scientific">Acer yangbiense</name>
    <dbReference type="NCBI Taxonomy" id="1000413"/>
    <lineage>
        <taxon>Eukaryota</taxon>
        <taxon>Viridiplantae</taxon>
        <taxon>Streptophyta</taxon>
        <taxon>Embryophyta</taxon>
        <taxon>Tracheophyta</taxon>
        <taxon>Spermatophyta</taxon>
        <taxon>Magnoliopsida</taxon>
        <taxon>eudicotyledons</taxon>
        <taxon>Gunneridae</taxon>
        <taxon>Pentapetalae</taxon>
        <taxon>rosids</taxon>
        <taxon>malvids</taxon>
        <taxon>Sapindales</taxon>
        <taxon>Sapindaceae</taxon>
        <taxon>Hippocastanoideae</taxon>
        <taxon>Acereae</taxon>
        <taxon>Acer</taxon>
    </lineage>
</organism>
<dbReference type="InterPro" id="IPR038939">
    <property type="entry name" value="PDV1/PDV2"/>
</dbReference>
<sequence>MGFLELLQYGCVTNFFSNVYKNLQQQQCYDREVALGEIEYSRKMLLEKLKEYKGQHFEVIHETSNFAGETVEHDNDLLLPPYPSRVPCNQGQTGSTASRKGFGHFIGLVAKTVFPLVGMVCVLNMTGFGQNLGKRSNHLKVLDIFQQPTIKENRSVVQCPHGKFLVVENGEARSLVKERVEILFVSVAMKPDINFGSG</sequence>
<dbReference type="AlphaFoldDB" id="A0A5C7I7R7"/>
<dbReference type="GO" id="GO:0010020">
    <property type="term" value="P:chloroplast fission"/>
    <property type="evidence" value="ECO:0007669"/>
    <property type="project" value="InterPro"/>
</dbReference>
<gene>
    <name evidence="1" type="ORF">EZV62_011470</name>
</gene>
<dbReference type="PANTHER" id="PTHR33600">
    <property type="entry name" value="PLASTID DIVISION PROTEIN PDV2"/>
    <property type="match status" value="1"/>
</dbReference>
<accession>A0A5C7I7R7</accession>
<dbReference type="OrthoDB" id="436496at2759"/>